<comment type="caution">
    <text evidence="2">The sequence shown here is derived from an EMBL/GenBank/DDBJ whole genome shotgun (WGS) entry which is preliminary data.</text>
</comment>
<name>A0A017HDA8_9RHOB</name>
<feature type="region of interest" description="Disordered" evidence="1">
    <location>
        <begin position="26"/>
        <end position="47"/>
    </location>
</feature>
<proteinExistence type="predicted"/>
<feature type="region of interest" description="Disordered" evidence="1">
    <location>
        <begin position="64"/>
        <end position="90"/>
    </location>
</feature>
<keyword evidence="3" id="KW-1185">Reference proteome</keyword>
<gene>
    <name evidence="2" type="ORF">Rumeso_04878</name>
</gene>
<dbReference type="HOGENOM" id="CLU_2438938_0_0_5"/>
<evidence type="ECO:0000313" key="2">
    <source>
        <dbReference type="EMBL" id="EYD72108.1"/>
    </source>
</evidence>
<evidence type="ECO:0000313" key="3">
    <source>
        <dbReference type="Proteomes" id="UP000019666"/>
    </source>
</evidence>
<dbReference type="AlphaFoldDB" id="A0A017HDA8"/>
<protein>
    <submittedName>
        <fullName evidence="2">Uncharacterized protein</fullName>
    </submittedName>
</protein>
<reference evidence="2 3" key="1">
    <citation type="submission" date="2013-02" db="EMBL/GenBank/DDBJ databases">
        <authorList>
            <person name="Fiebig A."/>
            <person name="Goeker M."/>
            <person name="Klenk H.-P.P."/>
        </authorList>
    </citation>
    <scope>NUCLEOTIDE SEQUENCE [LARGE SCALE GENOMIC DNA]</scope>
    <source>
        <strain evidence="2 3">DSM 19309</strain>
    </source>
</reference>
<dbReference type="Proteomes" id="UP000019666">
    <property type="component" value="Unassembled WGS sequence"/>
</dbReference>
<organism evidence="2 3">
    <name type="scientific">Rubellimicrobium mesophilum DSM 19309</name>
    <dbReference type="NCBI Taxonomy" id="442562"/>
    <lineage>
        <taxon>Bacteria</taxon>
        <taxon>Pseudomonadati</taxon>
        <taxon>Pseudomonadota</taxon>
        <taxon>Alphaproteobacteria</taxon>
        <taxon>Rhodobacterales</taxon>
        <taxon>Roseobacteraceae</taxon>
        <taxon>Rubellimicrobium</taxon>
    </lineage>
</organism>
<sequence>MTTWRPEGGGLGSAWLRRGGAGCWHHLSSPDDPWRSSSSGRGLPAGRSSLGVWVGGCPLAADQGARGRLTNGEPGVRCPPGRRNTRRASL</sequence>
<accession>A0A017HDA8</accession>
<evidence type="ECO:0000256" key="1">
    <source>
        <dbReference type="SAM" id="MobiDB-lite"/>
    </source>
</evidence>
<dbReference type="EMBL" id="AOSK01000135">
    <property type="protein sequence ID" value="EYD72108.1"/>
    <property type="molecule type" value="Genomic_DNA"/>
</dbReference>